<reference evidence="1 2" key="1">
    <citation type="journal article" date="2016" name="Nat. Commun.">
        <title>Thousands of microbial genomes shed light on interconnected biogeochemical processes in an aquifer system.</title>
        <authorList>
            <person name="Anantharaman K."/>
            <person name="Brown C.T."/>
            <person name="Hug L.A."/>
            <person name="Sharon I."/>
            <person name="Castelle C.J."/>
            <person name="Probst A.J."/>
            <person name="Thomas B.C."/>
            <person name="Singh A."/>
            <person name="Wilkins M.J."/>
            <person name="Karaoz U."/>
            <person name="Brodie E.L."/>
            <person name="Williams K.H."/>
            <person name="Hubbard S.S."/>
            <person name="Banfield J.F."/>
        </authorList>
    </citation>
    <scope>NUCLEOTIDE SEQUENCE [LARGE SCALE GENOMIC DNA]</scope>
</reference>
<comment type="caution">
    <text evidence="1">The sequence shown here is derived from an EMBL/GenBank/DDBJ whole genome shotgun (WGS) entry which is preliminary data.</text>
</comment>
<organism evidence="1 2">
    <name type="scientific">Candidatus Collierbacteria bacterium RIFOXYA2_FULL_46_10</name>
    <dbReference type="NCBI Taxonomy" id="1817726"/>
    <lineage>
        <taxon>Bacteria</taxon>
        <taxon>Candidatus Collieribacteriota</taxon>
    </lineage>
</organism>
<name>A0A1F5F442_9BACT</name>
<dbReference type="EMBL" id="MFAK01000037">
    <property type="protein sequence ID" value="OGD74346.1"/>
    <property type="molecule type" value="Genomic_DNA"/>
</dbReference>
<dbReference type="Proteomes" id="UP000176191">
    <property type="component" value="Unassembled WGS sequence"/>
</dbReference>
<evidence type="ECO:0000313" key="2">
    <source>
        <dbReference type="Proteomes" id="UP000176191"/>
    </source>
</evidence>
<gene>
    <name evidence="1" type="ORF">A2228_02320</name>
</gene>
<accession>A0A1F5F442</accession>
<evidence type="ECO:0000313" key="1">
    <source>
        <dbReference type="EMBL" id="OGD74346.1"/>
    </source>
</evidence>
<protein>
    <submittedName>
        <fullName evidence="1">Uncharacterized protein</fullName>
    </submittedName>
</protein>
<sequence>MVPWFARGMYYQMEPGVLAMQKCSIDHHKKMDEILAELILAHGGTKSSQCENCGSSLIVTWYGVDRWEMRELPPRGGIERK</sequence>
<proteinExistence type="predicted"/>
<dbReference type="AlphaFoldDB" id="A0A1F5F442"/>